<dbReference type="Gene3D" id="3.40.50.2300">
    <property type="match status" value="1"/>
</dbReference>
<evidence type="ECO:0000256" key="2">
    <source>
        <dbReference type="ARBA" id="ARBA00023012"/>
    </source>
</evidence>
<dbReference type="GO" id="GO:0000976">
    <property type="term" value="F:transcription cis-regulatory region binding"/>
    <property type="evidence" value="ECO:0007669"/>
    <property type="project" value="TreeGrafter"/>
</dbReference>
<dbReference type="EMBL" id="JAZHOG010000009">
    <property type="protein sequence ID" value="MEJ8568722.1"/>
    <property type="molecule type" value="Genomic_DNA"/>
</dbReference>
<dbReference type="InterPro" id="IPR001789">
    <property type="entry name" value="Sig_transdc_resp-reg_receiver"/>
</dbReference>
<feature type="domain" description="Response regulatory" evidence="8">
    <location>
        <begin position="9"/>
        <end position="123"/>
    </location>
</feature>
<dbReference type="PANTHER" id="PTHR48111:SF59">
    <property type="entry name" value="TRANSCRIPTIONAL REGULATORY PROTEIN BAER"/>
    <property type="match status" value="1"/>
</dbReference>
<accession>A0AAW9R7Y5</accession>
<feature type="modified residue" description="4-aspartylphosphate" evidence="6">
    <location>
        <position position="59"/>
    </location>
</feature>
<dbReference type="InterPro" id="IPR001867">
    <property type="entry name" value="OmpR/PhoB-type_DNA-bd"/>
</dbReference>
<keyword evidence="3" id="KW-0805">Transcription regulation</keyword>
<gene>
    <name evidence="10" type="ORF">V3330_13900</name>
</gene>
<evidence type="ECO:0000256" key="5">
    <source>
        <dbReference type="ARBA" id="ARBA00023163"/>
    </source>
</evidence>
<dbReference type="GO" id="GO:0000156">
    <property type="term" value="F:phosphorelay response regulator activity"/>
    <property type="evidence" value="ECO:0007669"/>
    <property type="project" value="TreeGrafter"/>
</dbReference>
<evidence type="ECO:0000313" key="10">
    <source>
        <dbReference type="EMBL" id="MEJ8568722.1"/>
    </source>
</evidence>
<dbReference type="InterPro" id="IPR016032">
    <property type="entry name" value="Sig_transdc_resp-reg_C-effctor"/>
</dbReference>
<comment type="caution">
    <text evidence="10">The sequence shown here is derived from an EMBL/GenBank/DDBJ whole genome shotgun (WGS) entry which is preliminary data.</text>
</comment>
<dbReference type="InterPro" id="IPR011006">
    <property type="entry name" value="CheY-like_superfamily"/>
</dbReference>
<feature type="domain" description="OmpR/PhoB-type" evidence="9">
    <location>
        <begin position="128"/>
        <end position="228"/>
    </location>
</feature>
<dbReference type="Pfam" id="PF00072">
    <property type="entry name" value="Response_reg"/>
    <property type="match status" value="1"/>
</dbReference>
<evidence type="ECO:0000256" key="1">
    <source>
        <dbReference type="ARBA" id="ARBA00022553"/>
    </source>
</evidence>
<keyword evidence="2" id="KW-0902">Two-component regulatory system</keyword>
<dbReference type="FunFam" id="3.40.50.2300:FF:000001">
    <property type="entry name" value="DNA-binding response regulator PhoB"/>
    <property type="match status" value="1"/>
</dbReference>
<dbReference type="RefSeq" id="WP_354696045.1">
    <property type="nucleotide sequence ID" value="NZ_JAZHOG010000009.1"/>
</dbReference>
<dbReference type="AlphaFoldDB" id="A0AAW9R7Y5"/>
<dbReference type="PROSITE" id="PS50110">
    <property type="entry name" value="RESPONSE_REGULATORY"/>
    <property type="match status" value="1"/>
</dbReference>
<sequence>MTSADTNPMILVVEDEPKIARLLVDYLQSLGGYRSHVIDRGDEVLAWQEAHRADLILLDLMLPGMDGIEVCKALRADSDVPIIMVTARVEEIDRLLGLELGADDYICKPFSPREVVARVRAVLRRHRMPAAAMPEGLEIDVDRFEARLNGVRLQLTPVEFALLRTLSDQPGRVFSRDQLMDAMYSDYRVVSDRAVDTHVKNLRRKLAEAAPGGEVIESVYGVGYRMHLPEA</sequence>
<keyword evidence="11" id="KW-1185">Reference proteome</keyword>
<evidence type="ECO:0000313" key="11">
    <source>
        <dbReference type="Proteomes" id="UP001359886"/>
    </source>
</evidence>
<evidence type="ECO:0000256" key="3">
    <source>
        <dbReference type="ARBA" id="ARBA00023015"/>
    </source>
</evidence>
<dbReference type="CDD" id="cd00383">
    <property type="entry name" value="trans_reg_C"/>
    <property type="match status" value="1"/>
</dbReference>
<dbReference type="SMART" id="SM00448">
    <property type="entry name" value="REC"/>
    <property type="match status" value="1"/>
</dbReference>
<dbReference type="Gene3D" id="1.10.10.10">
    <property type="entry name" value="Winged helix-like DNA-binding domain superfamily/Winged helix DNA-binding domain"/>
    <property type="match status" value="1"/>
</dbReference>
<dbReference type="InterPro" id="IPR036388">
    <property type="entry name" value="WH-like_DNA-bd_sf"/>
</dbReference>
<evidence type="ECO:0000259" key="9">
    <source>
        <dbReference type="PROSITE" id="PS51755"/>
    </source>
</evidence>
<dbReference type="PROSITE" id="PS51755">
    <property type="entry name" value="OMPR_PHOB"/>
    <property type="match status" value="1"/>
</dbReference>
<feature type="DNA-binding region" description="OmpR/PhoB-type" evidence="7">
    <location>
        <begin position="128"/>
        <end position="228"/>
    </location>
</feature>
<dbReference type="GO" id="GO:0032993">
    <property type="term" value="C:protein-DNA complex"/>
    <property type="evidence" value="ECO:0007669"/>
    <property type="project" value="TreeGrafter"/>
</dbReference>
<evidence type="ECO:0000256" key="6">
    <source>
        <dbReference type="PROSITE-ProRule" id="PRU00169"/>
    </source>
</evidence>
<dbReference type="GO" id="GO:0005829">
    <property type="term" value="C:cytosol"/>
    <property type="evidence" value="ECO:0007669"/>
    <property type="project" value="TreeGrafter"/>
</dbReference>
<dbReference type="Pfam" id="PF00486">
    <property type="entry name" value="Trans_reg_C"/>
    <property type="match status" value="1"/>
</dbReference>
<organism evidence="10 11">
    <name type="scientific">Elongatibacter sediminis</name>
    <dbReference type="NCBI Taxonomy" id="3119006"/>
    <lineage>
        <taxon>Bacteria</taxon>
        <taxon>Pseudomonadati</taxon>
        <taxon>Pseudomonadota</taxon>
        <taxon>Gammaproteobacteria</taxon>
        <taxon>Chromatiales</taxon>
        <taxon>Wenzhouxiangellaceae</taxon>
        <taxon>Elongatibacter</taxon>
    </lineage>
</organism>
<protein>
    <submittedName>
        <fullName evidence="10">Response regulator</fullName>
    </submittedName>
</protein>
<evidence type="ECO:0000256" key="4">
    <source>
        <dbReference type="ARBA" id="ARBA00023125"/>
    </source>
</evidence>
<dbReference type="GO" id="GO:0006355">
    <property type="term" value="P:regulation of DNA-templated transcription"/>
    <property type="evidence" value="ECO:0007669"/>
    <property type="project" value="InterPro"/>
</dbReference>
<evidence type="ECO:0000256" key="7">
    <source>
        <dbReference type="PROSITE-ProRule" id="PRU01091"/>
    </source>
</evidence>
<reference evidence="10 11" key="1">
    <citation type="submission" date="2024-02" db="EMBL/GenBank/DDBJ databases">
        <title>A novel Wenzhouxiangellaceae bacterium, isolated from coastal sediments.</title>
        <authorList>
            <person name="Du Z.-J."/>
            <person name="Ye Y.-Q."/>
            <person name="Zhang X.-Y."/>
        </authorList>
    </citation>
    <scope>NUCLEOTIDE SEQUENCE [LARGE SCALE GENOMIC DNA]</scope>
    <source>
        <strain evidence="10 11">CH-27</strain>
    </source>
</reference>
<dbReference type="Gene3D" id="6.10.250.690">
    <property type="match status" value="1"/>
</dbReference>
<name>A0AAW9R7Y5_9GAMM</name>
<dbReference type="SUPFAM" id="SSF52172">
    <property type="entry name" value="CheY-like"/>
    <property type="match status" value="1"/>
</dbReference>
<proteinExistence type="predicted"/>
<dbReference type="SUPFAM" id="SSF46894">
    <property type="entry name" value="C-terminal effector domain of the bipartite response regulators"/>
    <property type="match status" value="1"/>
</dbReference>
<keyword evidence="5" id="KW-0804">Transcription</keyword>
<dbReference type="InterPro" id="IPR039420">
    <property type="entry name" value="WalR-like"/>
</dbReference>
<keyword evidence="4 7" id="KW-0238">DNA-binding</keyword>
<keyword evidence="1 6" id="KW-0597">Phosphoprotein</keyword>
<dbReference type="PANTHER" id="PTHR48111">
    <property type="entry name" value="REGULATOR OF RPOS"/>
    <property type="match status" value="1"/>
</dbReference>
<dbReference type="Proteomes" id="UP001359886">
    <property type="component" value="Unassembled WGS sequence"/>
</dbReference>
<evidence type="ECO:0000259" key="8">
    <source>
        <dbReference type="PROSITE" id="PS50110"/>
    </source>
</evidence>
<dbReference type="SMART" id="SM00862">
    <property type="entry name" value="Trans_reg_C"/>
    <property type="match status" value="1"/>
</dbReference>